<dbReference type="InterPro" id="IPR020843">
    <property type="entry name" value="ER"/>
</dbReference>
<dbReference type="InterPro" id="IPR011032">
    <property type="entry name" value="GroES-like_sf"/>
</dbReference>
<dbReference type="RefSeq" id="WP_163673092.1">
    <property type="nucleotide sequence ID" value="NZ_AP022570.1"/>
</dbReference>
<dbReference type="InterPro" id="IPR051397">
    <property type="entry name" value="Zn-ADH-like_protein"/>
</dbReference>
<dbReference type="GO" id="GO:0016491">
    <property type="term" value="F:oxidoreductase activity"/>
    <property type="evidence" value="ECO:0007669"/>
    <property type="project" value="InterPro"/>
</dbReference>
<dbReference type="PANTHER" id="PTHR43677">
    <property type="entry name" value="SHORT-CHAIN DEHYDROGENASE/REDUCTASE"/>
    <property type="match status" value="1"/>
</dbReference>
<evidence type="ECO:0000259" key="1">
    <source>
        <dbReference type="SMART" id="SM00829"/>
    </source>
</evidence>
<gene>
    <name evidence="2" type="primary">qor_1</name>
    <name evidence="2" type="ORF">MPOR_14330</name>
</gene>
<dbReference type="AlphaFoldDB" id="A0A6N4V9L2"/>
<evidence type="ECO:0000313" key="2">
    <source>
        <dbReference type="EMBL" id="BBX50407.1"/>
    </source>
</evidence>
<dbReference type="SUPFAM" id="SSF50129">
    <property type="entry name" value="GroES-like"/>
    <property type="match status" value="1"/>
</dbReference>
<dbReference type="Proteomes" id="UP000466785">
    <property type="component" value="Chromosome"/>
</dbReference>
<dbReference type="InterPro" id="IPR036291">
    <property type="entry name" value="NAD(P)-bd_dom_sf"/>
</dbReference>
<dbReference type="SUPFAM" id="SSF51735">
    <property type="entry name" value="NAD(P)-binding Rossmann-fold domains"/>
    <property type="match status" value="1"/>
</dbReference>
<proteinExistence type="predicted"/>
<dbReference type="SMART" id="SM00829">
    <property type="entry name" value="PKS_ER"/>
    <property type="match status" value="1"/>
</dbReference>
<evidence type="ECO:0000313" key="3">
    <source>
        <dbReference type="Proteomes" id="UP000466785"/>
    </source>
</evidence>
<dbReference type="Pfam" id="PF00107">
    <property type="entry name" value="ADH_zinc_N"/>
    <property type="match status" value="1"/>
</dbReference>
<name>A0A6N4V9L2_9MYCO</name>
<feature type="domain" description="Enoyl reductase (ER)" evidence="1">
    <location>
        <begin position="4"/>
        <end position="302"/>
    </location>
</feature>
<keyword evidence="3" id="KW-1185">Reference proteome</keyword>
<dbReference type="Gene3D" id="3.90.180.10">
    <property type="entry name" value="Medium-chain alcohol dehydrogenases, catalytic domain"/>
    <property type="match status" value="1"/>
</dbReference>
<dbReference type="EMBL" id="AP022570">
    <property type="protein sequence ID" value="BBX50407.1"/>
    <property type="molecule type" value="Genomic_DNA"/>
</dbReference>
<dbReference type="KEGG" id="mpof:MPOR_14330"/>
<dbReference type="InterPro" id="IPR013149">
    <property type="entry name" value="ADH-like_C"/>
</dbReference>
<dbReference type="PANTHER" id="PTHR43677:SF11">
    <property type="entry name" value="ZINC-CONTAINING ALCOHOL DEHYDROGENASE"/>
    <property type="match status" value="1"/>
</dbReference>
<reference evidence="2 3" key="1">
    <citation type="journal article" date="2019" name="Emerg. Microbes Infect.">
        <title>Comprehensive subspecies identification of 175 nontuberculous mycobacteria species based on 7547 genomic profiles.</title>
        <authorList>
            <person name="Matsumoto Y."/>
            <person name="Kinjo T."/>
            <person name="Motooka D."/>
            <person name="Nabeya D."/>
            <person name="Jung N."/>
            <person name="Uechi K."/>
            <person name="Horii T."/>
            <person name="Iida T."/>
            <person name="Fujita J."/>
            <person name="Nakamura S."/>
        </authorList>
    </citation>
    <scope>NUCLEOTIDE SEQUENCE [LARGE SCALE GENOMIC DNA]</scope>
    <source>
        <strain evidence="2 3">JCM 12603</strain>
    </source>
</reference>
<protein>
    <submittedName>
        <fullName evidence="2">NADPH:quinone reductase</fullName>
    </submittedName>
</protein>
<accession>A0A6N4V9L2</accession>
<sequence length="305" mass="31746">MRAAVLEAVGETPHVKDFEEPGGQDIVTVTLAGCNPVDIVLASSELLTPSIPLVVGQEGVGFTDDGTRVYFNSPPMPFGSWAERAAFDPDRAFTIPETVDDDLAVALGIAGLAAWLPLTRHAELSAGQSVLVLGATGVVGSIAVQAAKILGAGRVVAAGRNKDALQKTRDLGADALVELGGGDDAEALKEEAGDGYDVVLDMVYGEPFLAALESSAPQATLVTVGEGAGGAPEVPFRSLMGRTHVGHNNNVMGNAVMRQGYQELIGLAEQKRIAVETVRYDLEDAGKAWQAQTESPHVKIGIVPK</sequence>
<organism evidence="2 3">
    <name type="scientific">Mycolicibacterium poriferae</name>
    <dbReference type="NCBI Taxonomy" id="39694"/>
    <lineage>
        <taxon>Bacteria</taxon>
        <taxon>Bacillati</taxon>
        <taxon>Actinomycetota</taxon>
        <taxon>Actinomycetes</taxon>
        <taxon>Mycobacteriales</taxon>
        <taxon>Mycobacteriaceae</taxon>
        <taxon>Mycolicibacterium</taxon>
    </lineage>
</organism>
<dbReference type="Gene3D" id="3.40.50.720">
    <property type="entry name" value="NAD(P)-binding Rossmann-like Domain"/>
    <property type="match status" value="1"/>
</dbReference>